<evidence type="ECO:0000313" key="2">
    <source>
        <dbReference type="WBParaSite" id="RSKR_0001050000.1"/>
    </source>
</evidence>
<name>A0AC35UDY0_9BILA</name>
<dbReference type="Proteomes" id="UP000095286">
    <property type="component" value="Unplaced"/>
</dbReference>
<evidence type="ECO:0000313" key="1">
    <source>
        <dbReference type="Proteomes" id="UP000095286"/>
    </source>
</evidence>
<sequence>MSVKRPCADFLGTGPSPAKNQNLGPPPEVAAIMNIIKYNGVTYNNVTRQDFKLLDTLGSGAFGTVVKVNFNRVAVETGLFAIKEITITMNAEERKKAYMDCKVILKTHTHKNIVNCYGIVSDECYIYICMEVMQTCLSKFIKAYFPKNGIEEKYVIIILVEVLSGLMFLKECGYMHRDIKPSNILLNWDGMVKLCDFGIAGSLFDSQIIGSDTRGEYGYLAPERIKENGSSYTVKSDVWSFGVTIYEAMTSVNPFVTEESTVFELYAKIVEGNVDLNKMKGTPNMVNFVQNCLEKIVDNRADYNQLFETALVQNAIKPERSRFYQAELTDWISKFFSEY</sequence>
<accession>A0AC35UDY0</accession>
<organism evidence="1 2">
    <name type="scientific">Rhabditophanes sp. KR3021</name>
    <dbReference type="NCBI Taxonomy" id="114890"/>
    <lineage>
        <taxon>Eukaryota</taxon>
        <taxon>Metazoa</taxon>
        <taxon>Ecdysozoa</taxon>
        <taxon>Nematoda</taxon>
        <taxon>Chromadorea</taxon>
        <taxon>Rhabditida</taxon>
        <taxon>Tylenchina</taxon>
        <taxon>Panagrolaimomorpha</taxon>
        <taxon>Strongyloidoidea</taxon>
        <taxon>Alloionematidae</taxon>
        <taxon>Rhabditophanes</taxon>
    </lineage>
</organism>
<proteinExistence type="predicted"/>
<dbReference type="WBParaSite" id="RSKR_0001050000.1">
    <property type="protein sequence ID" value="RSKR_0001050000.1"/>
    <property type="gene ID" value="RSKR_0001050000"/>
</dbReference>
<reference evidence="2" key="1">
    <citation type="submission" date="2016-11" db="UniProtKB">
        <authorList>
            <consortium name="WormBaseParasite"/>
        </authorList>
    </citation>
    <scope>IDENTIFICATION</scope>
    <source>
        <strain evidence="2">KR3021</strain>
    </source>
</reference>
<protein>
    <submittedName>
        <fullName evidence="2">Protein kinase domain-containing protein</fullName>
    </submittedName>
</protein>